<proteinExistence type="predicted"/>
<evidence type="ECO:0000313" key="2">
    <source>
        <dbReference type="Proteomes" id="UP000017747"/>
    </source>
</evidence>
<name>V7I415_9CLOT</name>
<organism evidence="1 2">
    <name type="scientific">Youngiibacter fragilis 232.1</name>
    <dbReference type="NCBI Taxonomy" id="994573"/>
    <lineage>
        <taxon>Bacteria</taxon>
        <taxon>Bacillati</taxon>
        <taxon>Bacillota</taxon>
        <taxon>Clostridia</taxon>
        <taxon>Eubacteriales</taxon>
        <taxon>Clostridiaceae</taxon>
        <taxon>Youngiibacter</taxon>
    </lineage>
</organism>
<dbReference type="PATRIC" id="fig|994573.3.peg.1623"/>
<keyword evidence="2" id="KW-1185">Reference proteome</keyword>
<comment type="caution">
    <text evidence="1">The sequence shown here is derived from an EMBL/GenBank/DDBJ whole genome shotgun (WGS) entry which is preliminary data.</text>
</comment>
<sequence length="239" mass="27164">MTINFNVIGAERKRLVQLISEITGSSAKYLGVPSCAYRVGNYTLSKDGELIFEDGADISKLELLIERLAEHDFEAEITETIPVESLTDEPEKAEQPTVPIEGLVIELPRTTFTDRSLENLKQLLESKGELIKKALQLEELPLEVTDERVSFLWFPFQVTPEEIKAYSHFICSLAELAREQKRVTTKARVIENEKYAFRCFLLRLGFIGDQYKDERKILLSKLTGSSAFKSGEAKQKEVE</sequence>
<dbReference type="RefSeq" id="WP_023388418.1">
    <property type="nucleotide sequence ID" value="NZ_AXUN02000168.1"/>
</dbReference>
<dbReference type="EMBL" id="AXUN02000168">
    <property type="protein sequence ID" value="ETA80990.1"/>
    <property type="molecule type" value="Genomic_DNA"/>
</dbReference>
<evidence type="ECO:0000313" key="1">
    <source>
        <dbReference type="EMBL" id="ETA80990.1"/>
    </source>
</evidence>
<gene>
    <name evidence="1" type="ORF">T472_0208770</name>
</gene>
<accession>V7I415</accession>
<reference evidence="1" key="1">
    <citation type="journal article" date="2014" name="Genome Announc.">
        <title>Genome Sequence of Youngiibacter fragilis, the Type Strain of the Genus Youngiibacter.</title>
        <authorList>
            <person name="Wawrik C.B."/>
            <person name="Callaghan A.V."/>
            <person name="Stamps B.W."/>
            <person name="Wawrik B."/>
        </authorList>
    </citation>
    <scope>NUCLEOTIDE SEQUENCE [LARGE SCALE GENOMIC DNA]</scope>
    <source>
        <strain evidence="1">232.1</strain>
    </source>
</reference>
<dbReference type="Proteomes" id="UP000017747">
    <property type="component" value="Unassembled WGS sequence"/>
</dbReference>
<dbReference type="STRING" id="994573.T472_0208770"/>
<dbReference type="eggNOG" id="ENOG502ZRNR">
    <property type="taxonomic scope" value="Bacteria"/>
</dbReference>
<protein>
    <submittedName>
        <fullName evidence="1">Virulence protein</fullName>
    </submittedName>
</protein>
<dbReference type="AlphaFoldDB" id="V7I415"/>
<dbReference type="OrthoDB" id="9775356at2"/>